<feature type="transmembrane region" description="Helical" evidence="2">
    <location>
        <begin position="331"/>
        <end position="352"/>
    </location>
</feature>
<keyword evidence="2" id="KW-0472">Membrane</keyword>
<organism evidence="3 4">
    <name type="scientific">Cohnella rhizosphaerae</name>
    <dbReference type="NCBI Taxonomy" id="1457232"/>
    <lineage>
        <taxon>Bacteria</taxon>
        <taxon>Bacillati</taxon>
        <taxon>Bacillota</taxon>
        <taxon>Bacilli</taxon>
        <taxon>Bacillales</taxon>
        <taxon>Paenibacillaceae</taxon>
        <taxon>Cohnella</taxon>
    </lineage>
</organism>
<feature type="transmembrane region" description="Helical" evidence="2">
    <location>
        <begin position="126"/>
        <end position="147"/>
    </location>
</feature>
<evidence type="ECO:0000256" key="1">
    <source>
        <dbReference type="SAM" id="MobiDB-lite"/>
    </source>
</evidence>
<reference evidence="3" key="1">
    <citation type="submission" date="2022-10" db="EMBL/GenBank/DDBJ databases">
        <title>Comparative genomic analysis of Cohnella hashimotonis sp. nov., isolated from the International Space Station.</title>
        <authorList>
            <person name="Simpson A."/>
            <person name="Venkateswaran K."/>
        </authorList>
    </citation>
    <scope>NUCLEOTIDE SEQUENCE</scope>
    <source>
        <strain evidence="3">DSM 28161</strain>
    </source>
</reference>
<proteinExistence type="predicted"/>
<evidence type="ECO:0000313" key="4">
    <source>
        <dbReference type="Proteomes" id="UP001153404"/>
    </source>
</evidence>
<feature type="transmembrane region" description="Helical" evidence="2">
    <location>
        <begin position="293"/>
        <end position="310"/>
    </location>
</feature>
<keyword evidence="2" id="KW-0812">Transmembrane</keyword>
<feature type="transmembrane region" description="Helical" evidence="2">
    <location>
        <begin position="51"/>
        <end position="76"/>
    </location>
</feature>
<keyword evidence="4" id="KW-1185">Reference proteome</keyword>
<dbReference type="RefSeq" id="WP_277535665.1">
    <property type="nucleotide sequence ID" value="NZ_JAPDIA010000008.1"/>
</dbReference>
<accession>A0A9X4QVA1</accession>
<gene>
    <name evidence="3" type="ORF">OMP40_25835</name>
</gene>
<comment type="caution">
    <text evidence="3">The sequence shown here is derived from an EMBL/GenBank/DDBJ whole genome shotgun (WGS) entry which is preliminary data.</text>
</comment>
<dbReference type="EMBL" id="JAPDIA010000008">
    <property type="protein sequence ID" value="MDG0812384.1"/>
    <property type="molecule type" value="Genomic_DNA"/>
</dbReference>
<dbReference type="PROSITE" id="PS51257">
    <property type="entry name" value="PROKAR_LIPOPROTEIN"/>
    <property type="match status" value="1"/>
</dbReference>
<dbReference type="Proteomes" id="UP001153404">
    <property type="component" value="Unassembled WGS sequence"/>
</dbReference>
<keyword evidence="2" id="KW-1133">Transmembrane helix</keyword>
<evidence type="ECO:0008006" key="5">
    <source>
        <dbReference type="Google" id="ProtNLM"/>
    </source>
</evidence>
<feature type="transmembrane region" description="Helical" evidence="2">
    <location>
        <begin position="388"/>
        <end position="408"/>
    </location>
</feature>
<feature type="transmembrane region" description="Helical" evidence="2">
    <location>
        <begin position="229"/>
        <end position="254"/>
    </location>
</feature>
<dbReference type="AlphaFoldDB" id="A0A9X4QVA1"/>
<feature type="region of interest" description="Disordered" evidence="1">
    <location>
        <begin position="179"/>
        <end position="199"/>
    </location>
</feature>
<name>A0A9X4QVA1_9BACL</name>
<evidence type="ECO:0000313" key="3">
    <source>
        <dbReference type="EMBL" id="MDG0812384.1"/>
    </source>
</evidence>
<protein>
    <recommendedName>
        <fullName evidence="5">Sporulation integral membrane protein YlbJ</fullName>
    </recommendedName>
</protein>
<sequence>MPESASRKKSFLISVFLGGCALALVASIVKSPDEAFRASLGGLQIWWDTVFPGLLPPLMLAELLAASGLLHGVAALGSPAFRRLFKLPASAGWVVAFGWTAGLPAGARETARLRDRSLIRGREAESLLLLSHMPNPFLVIVVVGSGFLHAPVYGWAIVAGLWISGIAAGMLWPRLSGRDPAAAEPSDESSRDGDASRQPADSALRRAFRAMQEARLADARPFGKQTADAVTSAVATLFAIGGLMMMSAVVLRILQTALPGTDAWLTIPSLYEMHLGAYASGRSALFESAPAKAAALIAAALAWSGVSGLLQARAAWTGSRFPWSRFIAGRLLHAALALAATYPLAVAAQRGWLAPLAPAWLGISGPIAASEPAAGPLPSGWALLPGTTLAAIACLGIFVLLALLAALISPRRRDGKRRPK</sequence>
<feature type="transmembrane region" description="Helical" evidence="2">
    <location>
        <begin position="153"/>
        <end position="172"/>
    </location>
</feature>
<evidence type="ECO:0000256" key="2">
    <source>
        <dbReference type="SAM" id="Phobius"/>
    </source>
</evidence>